<sequence length="145" mass="15820">MGGWDPSSWDLVRHVFVYDFMKREWRQGRDMPTAQSFFMTGVVDDRWVVVVGGHNDNKNALKTTSSSGCDEEVVENRGFLGGREVPEGAGEGGEEREGGVLVRGGDGGRLGRRQDGRPGTGDQFSVPSGDSWVIPGGFTERGAKW</sequence>
<keyword evidence="2" id="KW-1185">Reference proteome</keyword>
<proteinExistence type="predicted"/>
<evidence type="ECO:0000313" key="1">
    <source>
        <dbReference type="EMBL" id="KAJ8621892.1"/>
    </source>
</evidence>
<evidence type="ECO:0000313" key="2">
    <source>
        <dbReference type="Proteomes" id="UP001234297"/>
    </source>
</evidence>
<accession>A0ACC2KLJ5</accession>
<dbReference type="Proteomes" id="UP001234297">
    <property type="component" value="Chromosome 10"/>
</dbReference>
<reference evidence="1 2" key="1">
    <citation type="journal article" date="2022" name="Hortic Res">
        <title>A haplotype resolved chromosomal level avocado genome allows analysis of novel avocado genes.</title>
        <authorList>
            <person name="Nath O."/>
            <person name="Fletcher S.J."/>
            <person name="Hayward A."/>
            <person name="Shaw L.M."/>
            <person name="Masouleh A.K."/>
            <person name="Furtado A."/>
            <person name="Henry R.J."/>
            <person name="Mitter N."/>
        </authorList>
    </citation>
    <scope>NUCLEOTIDE SEQUENCE [LARGE SCALE GENOMIC DNA]</scope>
    <source>
        <strain evidence="2">cv. Hass</strain>
    </source>
</reference>
<name>A0ACC2KLJ5_PERAE</name>
<protein>
    <submittedName>
        <fullName evidence="1">Uncharacterized protein</fullName>
    </submittedName>
</protein>
<gene>
    <name evidence="1" type="ORF">MRB53_030421</name>
</gene>
<comment type="caution">
    <text evidence="1">The sequence shown here is derived from an EMBL/GenBank/DDBJ whole genome shotgun (WGS) entry which is preliminary data.</text>
</comment>
<organism evidence="1 2">
    <name type="scientific">Persea americana</name>
    <name type="common">Avocado</name>
    <dbReference type="NCBI Taxonomy" id="3435"/>
    <lineage>
        <taxon>Eukaryota</taxon>
        <taxon>Viridiplantae</taxon>
        <taxon>Streptophyta</taxon>
        <taxon>Embryophyta</taxon>
        <taxon>Tracheophyta</taxon>
        <taxon>Spermatophyta</taxon>
        <taxon>Magnoliopsida</taxon>
        <taxon>Magnoliidae</taxon>
        <taxon>Laurales</taxon>
        <taxon>Lauraceae</taxon>
        <taxon>Persea</taxon>
    </lineage>
</organism>
<dbReference type="EMBL" id="CM056818">
    <property type="protein sequence ID" value="KAJ8621892.1"/>
    <property type="molecule type" value="Genomic_DNA"/>
</dbReference>